<evidence type="ECO:0000313" key="2">
    <source>
        <dbReference type="Proteomes" id="UP000324575"/>
    </source>
</evidence>
<dbReference type="Proteomes" id="UP000324575">
    <property type="component" value="Unassembled WGS sequence"/>
</dbReference>
<organism evidence="1 2">
    <name type="scientific">Candidatus Ordinivivax streblomastigis</name>
    <dbReference type="NCBI Taxonomy" id="2540710"/>
    <lineage>
        <taxon>Bacteria</taxon>
        <taxon>Pseudomonadati</taxon>
        <taxon>Bacteroidota</taxon>
        <taxon>Bacteroidia</taxon>
        <taxon>Bacteroidales</taxon>
        <taxon>Candidatus Ordinivivax</taxon>
    </lineage>
</organism>
<gene>
    <name evidence="1" type="ORF">EZS26_001182</name>
</gene>
<dbReference type="EMBL" id="SNRX01000006">
    <property type="protein sequence ID" value="KAA6302675.1"/>
    <property type="molecule type" value="Genomic_DNA"/>
</dbReference>
<accession>A0A5M8P2I3</accession>
<sequence length="120" mass="13906">MFSKEFLTSNYSALIDKLQGDNRMGNEGATIVLEMNPENYLLSHIAHLIEQNNAQLLNVVSLLENGRQIVVLNIDAEDATNVIRSLERFEYNVIDCRQKQQLTDETMQKRLDELIYYLEL</sequence>
<proteinExistence type="predicted"/>
<comment type="caution">
    <text evidence="1">The sequence shown here is derived from an EMBL/GenBank/DDBJ whole genome shotgun (WGS) entry which is preliminary data.</text>
</comment>
<evidence type="ECO:0000313" key="1">
    <source>
        <dbReference type="EMBL" id="KAA6302675.1"/>
    </source>
</evidence>
<name>A0A5M8P2I3_9BACT</name>
<protein>
    <submittedName>
        <fullName evidence="1">Uncharacterized protein</fullName>
    </submittedName>
</protein>
<dbReference type="AlphaFoldDB" id="A0A5M8P2I3"/>
<reference evidence="1 2" key="1">
    <citation type="submission" date="2019-03" db="EMBL/GenBank/DDBJ databases">
        <title>Single cell metagenomics reveals metabolic interactions within the superorganism composed of flagellate Streblomastix strix and complex community of Bacteroidetes bacteria on its surface.</title>
        <authorList>
            <person name="Treitli S.C."/>
            <person name="Kolisko M."/>
            <person name="Husnik F."/>
            <person name="Keeling P."/>
            <person name="Hampl V."/>
        </authorList>
    </citation>
    <scope>NUCLEOTIDE SEQUENCE [LARGE SCALE GENOMIC DNA]</scope>
    <source>
        <strain evidence="1">St1</strain>
    </source>
</reference>